<organism evidence="1 2">
    <name type="scientific">Catharanthus roseus</name>
    <name type="common">Madagascar periwinkle</name>
    <name type="synonym">Vinca rosea</name>
    <dbReference type="NCBI Taxonomy" id="4058"/>
    <lineage>
        <taxon>Eukaryota</taxon>
        <taxon>Viridiplantae</taxon>
        <taxon>Streptophyta</taxon>
        <taxon>Embryophyta</taxon>
        <taxon>Tracheophyta</taxon>
        <taxon>Spermatophyta</taxon>
        <taxon>Magnoliopsida</taxon>
        <taxon>eudicotyledons</taxon>
        <taxon>Gunneridae</taxon>
        <taxon>Pentapetalae</taxon>
        <taxon>asterids</taxon>
        <taxon>lamiids</taxon>
        <taxon>Gentianales</taxon>
        <taxon>Apocynaceae</taxon>
        <taxon>Rauvolfioideae</taxon>
        <taxon>Vinceae</taxon>
        <taxon>Catharanthinae</taxon>
        <taxon>Catharanthus</taxon>
    </lineage>
</organism>
<comment type="caution">
    <text evidence="1">The sequence shown here is derived from an EMBL/GenBank/DDBJ whole genome shotgun (WGS) entry which is preliminary data.</text>
</comment>
<dbReference type="Proteomes" id="UP001060085">
    <property type="component" value="Linkage Group LG03"/>
</dbReference>
<name>A0ACC0BHK7_CATRO</name>
<accession>A0ACC0BHK7</accession>
<evidence type="ECO:0000313" key="2">
    <source>
        <dbReference type="Proteomes" id="UP001060085"/>
    </source>
</evidence>
<sequence length="183" mass="20766">MVSNLATNVETGQKVMMKHFKNMLGSFMSSFVIPVHQERKNVGVGVNLDEMRDEVIGSEKNVSEQVNSEDGSQLDCGDEIHIESKEGKNFETIPEKNEVVVTDEIGEKMGSNINCIFHHVPKKFNATNTDEDVYKSMNVVKKKLALNNIPIADRHALLEIMRNDKLPRGKRIVKIKNHFVNRF</sequence>
<dbReference type="EMBL" id="CM044703">
    <property type="protein sequence ID" value="KAI5672126.1"/>
    <property type="molecule type" value="Genomic_DNA"/>
</dbReference>
<gene>
    <name evidence="1" type="ORF">M9H77_12490</name>
</gene>
<protein>
    <submittedName>
        <fullName evidence="1">Uncharacterized protein</fullName>
    </submittedName>
</protein>
<evidence type="ECO:0000313" key="1">
    <source>
        <dbReference type="EMBL" id="KAI5672126.1"/>
    </source>
</evidence>
<keyword evidence="2" id="KW-1185">Reference proteome</keyword>
<reference evidence="2" key="1">
    <citation type="journal article" date="2023" name="Nat. Plants">
        <title>Single-cell RNA sequencing provides a high-resolution roadmap for understanding the multicellular compartmentation of specialized metabolism.</title>
        <authorList>
            <person name="Sun S."/>
            <person name="Shen X."/>
            <person name="Li Y."/>
            <person name="Li Y."/>
            <person name="Wang S."/>
            <person name="Li R."/>
            <person name="Zhang H."/>
            <person name="Shen G."/>
            <person name="Guo B."/>
            <person name="Wei J."/>
            <person name="Xu J."/>
            <person name="St-Pierre B."/>
            <person name="Chen S."/>
            <person name="Sun C."/>
        </authorList>
    </citation>
    <scope>NUCLEOTIDE SEQUENCE [LARGE SCALE GENOMIC DNA]</scope>
</reference>
<proteinExistence type="predicted"/>